<evidence type="ECO:0000313" key="5">
    <source>
        <dbReference type="EMBL" id="RID95075.1"/>
    </source>
</evidence>
<dbReference type="CDD" id="cd19071">
    <property type="entry name" value="AKR_AKR1-5-like"/>
    <property type="match status" value="1"/>
</dbReference>
<dbReference type="Pfam" id="PF00248">
    <property type="entry name" value="Aldo_ket_red"/>
    <property type="match status" value="1"/>
</dbReference>
<dbReference type="PRINTS" id="PR00069">
    <property type="entry name" value="ALDKETRDTASE"/>
</dbReference>
<sequence>MSSFNYDSRTVLLNNGYYMPILGVGTWSLSNEEATDIVYNALKYGIRLIDTARYYQCEKGVGKGIRQAIVDGIVKREDIFVTGKIMPMQYSLARKEIQESLHDLNLEYVDLMLVHQPGLGDRDVYHALENFVELQKIKTLGISNYYTIEQIEEVLSYAQIMPSVIQNENHIYYQNHRLKEYIKRYNIVLTSWYPLGGRGYITDHLHNEMIVNMSNTYKKTPAQIILRWRLQSGNISVPGSSNLLHIRQNYDIFDFELSPEDIKLIDSIDRNERYESW</sequence>
<dbReference type="InterPro" id="IPR020471">
    <property type="entry name" value="AKR"/>
</dbReference>
<dbReference type="Gene3D" id="3.20.20.100">
    <property type="entry name" value="NADP-dependent oxidoreductase domain"/>
    <property type="match status" value="1"/>
</dbReference>
<dbReference type="SUPFAM" id="SSF51430">
    <property type="entry name" value="NAD(P)-linked oxidoreductase"/>
    <property type="match status" value="1"/>
</dbReference>
<protein>
    <submittedName>
        <fullName evidence="5">Aldo/keto reductase</fullName>
    </submittedName>
</protein>
<dbReference type="PANTHER" id="PTHR43827">
    <property type="entry name" value="2,5-DIKETO-D-GLUCONIC ACID REDUCTASE"/>
    <property type="match status" value="1"/>
</dbReference>
<evidence type="ECO:0000256" key="1">
    <source>
        <dbReference type="ARBA" id="ARBA00007905"/>
    </source>
</evidence>
<keyword evidence="6" id="KW-1185">Reference proteome</keyword>
<evidence type="ECO:0000313" key="6">
    <source>
        <dbReference type="Proteomes" id="UP000266262"/>
    </source>
</evidence>
<dbReference type="InterPro" id="IPR018170">
    <property type="entry name" value="Aldo/ket_reductase_CS"/>
</dbReference>
<dbReference type="Proteomes" id="UP000266262">
    <property type="component" value="Unassembled WGS sequence"/>
</dbReference>
<dbReference type="InterPro" id="IPR036812">
    <property type="entry name" value="NAD(P)_OxRdtase_dom_sf"/>
</dbReference>
<evidence type="ECO:0000256" key="3">
    <source>
        <dbReference type="ARBA" id="ARBA00023002"/>
    </source>
</evidence>
<organism evidence="5 6">
    <name type="scientific">Dialister pneumosintes</name>
    <dbReference type="NCBI Taxonomy" id="39950"/>
    <lineage>
        <taxon>Bacteria</taxon>
        <taxon>Bacillati</taxon>
        <taxon>Bacillota</taxon>
        <taxon>Negativicutes</taxon>
        <taxon>Veillonellales</taxon>
        <taxon>Veillonellaceae</taxon>
        <taxon>Dialister</taxon>
    </lineage>
</organism>
<dbReference type="PIRSF" id="PIRSF000097">
    <property type="entry name" value="AKR"/>
    <property type="match status" value="1"/>
</dbReference>
<dbReference type="EMBL" id="QWKU01000001">
    <property type="protein sequence ID" value="RID95075.1"/>
    <property type="molecule type" value="Genomic_DNA"/>
</dbReference>
<comment type="similarity">
    <text evidence="1">Belongs to the aldo/keto reductase family.</text>
</comment>
<keyword evidence="2" id="KW-0521">NADP</keyword>
<evidence type="ECO:0000259" key="4">
    <source>
        <dbReference type="Pfam" id="PF00248"/>
    </source>
</evidence>
<feature type="domain" description="NADP-dependent oxidoreductase" evidence="4">
    <location>
        <begin position="22"/>
        <end position="269"/>
    </location>
</feature>
<dbReference type="PROSITE" id="PS00062">
    <property type="entry name" value="ALDOKETO_REDUCTASE_2"/>
    <property type="match status" value="1"/>
</dbReference>
<reference evidence="5 6" key="1">
    <citation type="submission" date="2018-08" db="EMBL/GenBank/DDBJ databases">
        <title>Draft genome sequence of Dialister pneumosintes KCOM 1685.</title>
        <authorList>
            <person name="Kook J.-K."/>
            <person name="Park S.-N."/>
            <person name="Lim Y.K."/>
        </authorList>
    </citation>
    <scope>NUCLEOTIDE SEQUENCE [LARGE SCALE GENOMIC DNA]</scope>
    <source>
        <strain evidence="5 6">KCOM 1685</strain>
    </source>
</reference>
<dbReference type="InterPro" id="IPR023210">
    <property type="entry name" value="NADP_OxRdtase_dom"/>
</dbReference>
<proteinExistence type="inferred from homology"/>
<evidence type="ECO:0000256" key="2">
    <source>
        <dbReference type="ARBA" id="ARBA00022857"/>
    </source>
</evidence>
<name>A0ABX9MBL3_9FIRM</name>
<dbReference type="PANTHER" id="PTHR43827:SF3">
    <property type="entry name" value="NADP-DEPENDENT OXIDOREDUCTASE DOMAIN-CONTAINING PROTEIN"/>
    <property type="match status" value="1"/>
</dbReference>
<keyword evidence="3" id="KW-0560">Oxidoreductase</keyword>
<accession>A0ABX9MBL3</accession>
<comment type="caution">
    <text evidence="5">The sequence shown here is derived from an EMBL/GenBank/DDBJ whole genome shotgun (WGS) entry which is preliminary data.</text>
</comment>
<gene>
    <name evidence="5" type="ORF">DX915_03120</name>
</gene>